<evidence type="ECO:0000256" key="1">
    <source>
        <dbReference type="ARBA" id="ARBA00008192"/>
    </source>
</evidence>
<feature type="compositionally biased region" description="Low complexity" evidence="4">
    <location>
        <begin position="109"/>
        <end position="121"/>
    </location>
</feature>
<dbReference type="EMBL" id="KT698853">
    <property type="protein sequence ID" value="AMB43063.1"/>
    <property type="molecule type" value="Genomic_DNA"/>
</dbReference>
<dbReference type="GO" id="GO:0019073">
    <property type="term" value="P:viral DNA genome packaging"/>
    <property type="evidence" value="ECO:0007669"/>
    <property type="project" value="InterPro"/>
</dbReference>
<dbReference type="InterPro" id="IPR021304">
    <property type="entry name" value="Adeno_L4-33K/L4-22K"/>
</dbReference>
<sequence>MVARKGASSYKAKAAAKAAAASAEAAKGDVDMQTEPISSEEEEYSEEEGSYTDEEDYSSSEELVDLEDLPEEVLARLPPEALEALKSVRQTSEAPKAASPPAAAPSEPPAAAAAEAPLASSPAPPAPKKAKRRWDQVQKDDNPGSPVLKKPQTRAATRRANKQAAPAAASLFVAGPREPATTKALREKIFPTLYAVFQQSRGQERDLKVKNRSLRSLTRSCLYHKSEAQLQRTLEDSEALFSKYCSLAKRCSEAPSSPASI</sequence>
<dbReference type="GeneID" id="27246335"/>
<dbReference type="Pfam" id="PF11081">
    <property type="entry name" value="Adeno_L433K_22K"/>
    <property type="match status" value="1"/>
</dbReference>
<organism evidence="5 6">
    <name type="scientific">Bat mastadenovirus WIV9</name>
    <dbReference type="NCBI Taxonomy" id="1788436"/>
    <lineage>
        <taxon>Viruses</taxon>
        <taxon>Varidnaviria</taxon>
        <taxon>Bamfordvirae</taxon>
        <taxon>Preplasmiviricota</taxon>
        <taxon>Polisuviricotina</taxon>
        <taxon>Pharingeaviricetes</taxon>
        <taxon>Rowavirales</taxon>
        <taxon>Adenoviridae</taxon>
        <taxon>Mastadenovirus</taxon>
        <taxon>Mastadenovirus rhinolopidae</taxon>
        <taxon>Bat mastadenovirus C</taxon>
    </lineage>
</organism>
<evidence type="ECO:0000256" key="3">
    <source>
        <dbReference type="ARBA" id="ARBA00023219"/>
    </source>
</evidence>
<protein>
    <submittedName>
        <fullName evidence="5">33K</fullName>
    </submittedName>
</protein>
<name>A0A161DY84_9ADEN</name>
<keyword evidence="6" id="KW-1185">Reference proteome</keyword>
<keyword evidence="3" id="KW-0231">Viral genome packaging</keyword>
<dbReference type="RefSeq" id="YP_009246360.1">
    <property type="nucleotide sequence ID" value="NC_029898.1"/>
</dbReference>
<evidence type="ECO:0000256" key="4">
    <source>
        <dbReference type="SAM" id="MobiDB-lite"/>
    </source>
</evidence>
<feature type="compositionally biased region" description="Acidic residues" evidence="4">
    <location>
        <begin position="38"/>
        <end position="71"/>
    </location>
</feature>
<comment type="similarity">
    <text evidence="1">Belongs to the adenoviridae splicing factor family.</text>
</comment>
<feature type="compositionally biased region" description="Low complexity" evidence="4">
    <location>
        <begin position="1"/>
        <end position="25"/>
    </location>
</feature>
<keyword evidence="2" id="KW-1188">Viral release from host cell</keyword>
<feature type="region of interest" description="Disordered" evidence="4">
    <location>
        <begin position="1"/>
        <end position="171"/>
    </location>
</feature>
<dbReference type="KEGG" id="vg:27246335"/>
<evidence type="ECO:0000256" key="2">
    <source>
        <dbReference type="ARBA" id="ARBA00022612"/>
    </source>
</evidence>
<evidence type="ECO:0000313" key="6">
    <source>
        <dbReference type="Proteomes" id="UP000155737"/>
    </source>
</evidence>
<reference evidence="5 6" key="1">
    <citation type="journal article" date="2016" name="J. Gen. Virol.">
        <title>Novel bat adenoviruses with an extremely large E3 gene.</title>
        <authorList>
            <person name="Tan B."/>
            <person name="Yang X.L."/>
            <person name="Ge X.Y."/>
            <person name="Peng C."/>
            <person name="Zhang Y.Z."/>
            <person name="Zhang L.B."/>
            <person name="Shi Z.L."/>
        </authorList>
    </citation>
    <scope>NUCLEOTIDE SEQUENCE [LARGE SCALE GENOMIC DNA]</scope>
    <source>
        <strain evidence="5">WIV9</strain>
    </source>
</reference>
<accession>A0A161DY84</accession>
<feature type="compositionally biased region" description="Low complexity" evidence="4">
    <location>
        <begin position="92"/>
        <end position="101"/>
    </location>
</feature>
<feature type="compositionally biased region" description="Low complexity" evidence="4">
    <location>
        <begin position="75"/>
        <end position="85"/>
    </location>
</feature>
<proteinExistence type="inferred from homology"/>
<evidence type="ECO:0000313" key="5">
    <source>
        <dbReference type="EMBL" id="AMB43063.1"/>
    </source>
</evidence>
<dbReference type="OrthoDB" id="15863at10239"/>
<dbReference type="Proteomes" id="UP000155737">
    <property type="component" value="Segment"/>
</dbReference>
<feature type="compositionally biased region" description="Basic and acidic residues" evidence="4">
    <location>
        <begin position="133"/>
        <end position="142"/>
    </location>
</feature>